<evidence type="ECO:0000256" key="6">
    <source>
        <dbReference type="ARBA" id="ARBA00023244"/>
    </source>
</evidence>
<dbReference type="PRINTS" id="PR00151">
    <property type="entry name" value="PORPHBDMNASE"/>
</dbReference>
<dbReference type="PANTHER" id="PTHR11557:SF0">
    <property type="entry name" value="PORPHOBILINOGEN DEAMINASE"/>
    <property type="match status" value="1"/>
</dbReference>
<dbReference type="PANTHER" id="PTHR11557">
    <property type="entry name" value="PORPHOBILINOGEN DEAMINASE"/>
    <property type="match status" value="1"/>
</dbReference>
<keyword evidence="6" id="KW-0627">Porphyrin biosynthesis</keyword>
<proteinExistence type="inferred from homology"/>
<dbReference type="Gene3D" id="3.30.160.40">
    <property type="entry name" value="Porphobilinogen deaminase, C-terminal domain"/>
    <property type="match status" value="1"/>
</dbReference>
<dbReference type="SUPFAM" id="SSF54782">
    <property type="entry name" value="Porphobilinogen deaminase (hydroxymethylbilane synthase), C-terminal domain"/>
    <property type="match status" value="1"/>
</dbReference>
<dbReference type="EC" id="2.5.1.61" evidence="4"/>
<comment type="similarity">
    <text evidence="3">Belongs to the HMBS family.</text>
</comment>
<dbReference type="FunFam" id="3.40.190.10:FF:000005">
    <property type="entry name" value="Porphobilinogen deaminase"/>
    <property type="match status" value="1"/>
</dbReference>
<comment type="cofactor">
    <cofactor evidence="1">
        <name>dipyrromethane</name>
        <dbReference type="ChEBI" id="CHEBI:60342"/>
    </cofactor>
</comment>
<feature type="domain" description="Porphobilinogen deaminase N-terminal" evidence="8">
    <location>
        <begin position="100"/>
        <end position="225"/>
    </location>
</feature>
<evidence type="ECO:0000256" key="5">
    <source>
        <dbReference type="ARBA" id="ARBA00022679"/>
    </source>
</evidence>
<dbReference type="SUPFAM" id="SSF53850">
    <property type="entry name" value="Periplasmic binding protein-like II"/>
    <property type="match status" value="2"/>
</dbReference>
<evidence type="ECO:0000256" key="2">
    <source>
        <dbReference type="ARBA" id="ARBA00004735"/>
    </source>
</evidence>
<dbReference type="GO" id="GO:0006782">
    <property type="term" value="P:protoporphyrinogen IX biosynthetic process"/>
    <property type="evidence" value="ECO:0007669"/>
    <property type="project" value="UniProtKB-UniPathway"/>
</dbReference>
<dbReference type="GO" id="GO:0005737">
    <property type="term" value="C:cytoplasm"/>
    <property type="evidence" value="ECO:0007669"/>
    <property type="project" value="TreeGrafter"/>
</dbReference>
<dbReference type="InterPro" id="IPR022419">
    <property type="entry name" value="Porphobilin_deaminase_cofac_BS"/>
</dbReference>
<evidence type="ECO:0000256" key="7">
    <source>
        <dbReference type="ARBA" id="ARBA00033064"/>
    </source>
</evidence>
<dbReference type="Pfam" id="PF01379">
    <property type="entry name" value="Porphobil_deam"/>
    <property type="match status" value="2"/>
</dbReference>
<dbReference type="InterPro" id="IPR000860">
    <property type="entry name" value="HemC"/>
</dbReference>
<dbReference type="InterPro" id="IPR022417">
    <property type="entry name" value="Porphobilin_deaminase_N"/>
</dbReference>
<organism evidence="10 11">
    <name type="scientific">Frieseomelitta varia</name>
    <dbReference type="NCBI Taxonomy" id="561572"/>
    <lineage>
        <taxon>Eukaryota</taxon>
        <taxon>Metazoa</taxon>
        <taxon>Ecdysozoa</taxon>
        <taxon>Arthropoda</taxon>
        <taxon>Hexapoda</taxon>
        <taxon>Insecta</taxon>
        <taxon>Pterygota</taxon>
        <taxon>Neoptera</taxon>
        <taxon>Endopterygota</taxon>
        <taxon>Hymenoptera</taxon>
        <taxon>Apocrita</taxon>
        <taxon>Aculeata</taxon>
        <taxon>Apoidea</taxon>
        <taxon>Anthophila</taxon>
        <taxon>Apidae</taxon>
        <taxon>Frieseomelitta</taxon>
    </lineage>
</organism>
<evidence type="ECO:0000313" key="11">
    <source>
        <dbReference type="Proteomes" id="UP000655588"/>
    </source>
</evidence>
<evidence type="ECO:0000256" key="1">
    <source>
        <dbReference type="ARBA" id="ARBA00001916"/>
    </source>
</evidence>
<evidence type="ECO:0000259" key="8">
    <source>
        <dbReference type="Pfam" id="PF01379"/>
    </source>
</evidence>
<evidence type="ECO:0000256" key="3">
    <source>
        <dbReference type="ARBA" id="ARBA00005638"/>
    </source>
</evidence>
<dbReference type="EMBL" id="WNWW01000231">
    <property type="protein sequence ID" value="KAF3428131.1"/>
    <property type="molecule type" value="Genomic_DNA"/>
</dbReference>
<dbReference type="NCBIfam" id="TIGR00212">
    <property type="entry name" value="hemC"/>
    <property type="match status" value="1"/>
</dbReference>
<dbReference type="PIRSF" id="PIRSF001438">
    <property type="entry name" value="4pyrrol_synth_OHMeBilane_synth"/>
    <property type="match status" value="1"/>
</dbReference>
<keyword evidence="11" id="KW-1185">Reference proteome</keyword>
<dbReference type="Pfam" id="PF03900">
    <property type="entry name" value="Porphobil_deamC"/>
    <property type="match status" value="1"/>
</dbReference>
<name>A0A833S3B9_9HYME</name>
<dbReference type="GO" id="GO:0004418">
    <property type="term" value="F:hydroxymethylbilane synthase activity"/>
    <property type="evidence" value="ECO:0007669"/>
    <property type="project" value="UniProtKB-EC"/>
</dbReference>
<evidence type="ECO:0000313" key="10">
    <source>
        <dbReference type="EMBL" id="KAF3428131.1"/>
    </source>
</evidence>
<evidence type="ECO:0000256" key="4">
    <source>
        <dbReference type="ARBA" id="ARBA00012655"/>
    </source>
</evidence>
<keyword evidence="5" id="KW-0808">Transferase</keyword>
<dbReference type="UniPathway" id="UPA00251">
    <property type="reaction ID" value="UER00319"/>
</dbReference>
<reference evidence="10" key="1">
    <citation type="submission" date="2019-11" db="EMBL/GenBank/DDBJ databases">
        <title>The nuclear and mitochondrial genomes of Frieseomelitta varia - a highly eusocial stingless bee (Meliponini) with a permanently sterile worker caste.</title>
        <authorList>
            <person name="Freitas F.C.P."/>
            <person name="Lourenco A.P."/>
            <person name="Nunes F.M.F."/>
            <person name="Paschoal A.R."/>
            <person name="Abreu F.C.P."/>
            <person name="Barbin F.O."/>
            <person name="Bataglia L."/>
            <person name="Cardoso-Junior C.A.M."/>
            <person name="Cervoni M.S."/>
            <person name="Silva S.R."/>
            <person name="Dalarmi F."/>
            <person name="Del Lama M.A."/>
            <person name="Depintor T.S."/>
            <person name="Ferreira K.M."/>
            <person name="Goria P.S."/>
            <person name="Jaskot M.C."/>
            <person name="Lago D.C."/>
            <person name="Luna-Lucena D."/>
            <person name="Moda L.M."/>
            <person name="Nascimento L."/>
            <person name="Pedrino M."/>
            <person name="Rabico F.O."/>
            <person name="Sanches F.C."/>
            <person name="Santos D.E."/>
            <person name="Santos C.G."/>
            <person name="Vieira J."/>
            <person name="Lopes T.F."/>
            <person name="Barchuk A.R."/>
            <person name="Hartfelder K."/>
            <person name="Simoes Z.L.P."/>
            <person name="Bitondi M.M.G."/>
            <person name="Pinheiro D.G."/>
        </authorList>
    </citation>
    <scope>NUCLEOTIDE SEQUENCE</scope>
    <source>
        <strain evidence="10">USP_RPSP 00005682</strain>
        <tissue evidence="10">Whole individual</tissue>
    </source>
</reference>
<dbReference type="Proteomes" id="UP000655588">
    <property type="component" value="Unassembled WGS sequence"/>
</dbReference>
<feature type="domain" description="Porphobilinogen deaminase N-terminal" evidence="8">
    <location>
        <begin position="1"/>
        <end position="61"/>
    </location>
</feature>
<dbReference type="Gene3D" id="3.40.190.10">
    <property type="entry name" value="Periplasmic binding protein-like II"/>
    <property type="match status" value="2"/>
</dbReference>
<feature type="domain" description="Porphobilinogen deaminase C-terminal" evidence="9">
    <location>
        <begin position="239"/>
        <end position="289"/>
    </location>
</feature>
<comment type="pathway">
    <text evidence="2">Porphyrin-containing compound metabolism; protoporphyrin-IX biosynthesis; coproporphyrinogen-III from 5-aminolevulinate: step 2/4.</text>
</comment>
<gene>
    <name evidence="10" type="ORF">E2986_06251</name>
</gene>
<dbReference type="PROSITE" id="PS00533">
    <property type="entry name" value="PORPHOBILINOGEN_DEAM"/>
    <property type="match status" value="1"/>
</dbReference>
<dbReference type="InterPro" id="IPR036803">
    <property type="entry name" value="Porphobilinogen_deaminase_C_sf"/>
</dbReference>
<evidence type="ECO:0000259" key="9">
    <source>
        <dbReference type="Pfam" id="PF03900"/>
    </source>
</evidence>
<sequence length="361" mass="39877">MATKGDKILDKSLPKIGEKSLFTEELELALESGRVDFVVHSLKDLPTSLPEGMALGAILNVLLFQNVVYLKFKLAIKLPYYSIPLPYKENVIMISDPFHNCKCILYIEREDPRDAVVMSKKYKDKTLSTLPEGSVIGTSSLRRSAQLARNMPHLKVENIRGNLNTRLRKLDDENGPFAAIILAAAGLKRLNWENRISQLLEPEEALYAVGQGALGVECRETDWKILSLLEPLYDIETTLRCVCERSFLKTLGGGCSAPVAVSSTLKNKILTVTGAVWSLDGQKLVKGTSESKLYMPDDDGEPPKKCPYREPQLYCSVAPGKVSNLSLLGAEQLGKDLGKVLIEKNALDVMAEARNTILNSK</sequence>
<dbReference type="AlphaFoldDB" id="A0A833S3B9"/>
<protein>
    <recommendedName>
        <fullName evidence="4">hydroxymethylbilane synthase</fullName>
        <ecNumber evidence="4">2.5.1.61</ecNumber>
    </recommendedName>
    <alternativeName>
        <fullName evidence="7">Hydroxymethylbilane synthase</fullName>
    </alternativeName>
</protein>
<accession>A0A833S3B9</accession>
<dbReference type="InterPro" id="IPR022418">
    <property type="entry name" value="Porphobilinogen_deaminase_C"/>
</dbReference>
<comment type="caution">
    <text evidence="10">The sequence shown here is derived from an EMBL/GenBank/DDBJ whole genome shotgun (WGS) entry which is preliminary data.</text>
</comment>